<dbReference type="SMART" id="SM00091">
    <property type="entry name" value="PAS"/>
    <property type="match status" value="1"/>
</dbReference>
<comment type="subcellular location">
    <subcellularLocation>
        <location evidence="2">Membrane</location>
        <topology evidence="2">Multi-pass membrane protein</topology>
    </subcellularLocation>
</comment>
<dbReference type="Pfam" id="PF00512">
    <property type="entry name" value="HisKA"/>
    <property type="match status" value="1"/>
</dbReference>
<dbReference type="CDD" id="cd00082">
    <property type="entry name" value="HisKA"/>
    <property type="match status" value="1"/>
</dbReference>
<evidence type="ECO:0000256" key="13">
    <source>
        <dbReference type="SAM" id="Phobius"/>
    </source>
</evidence>
<keyword evidence="9" id="KW-0067">ATP-binding</keyword>
<dbReference type="SMART" id="SM00387">
    <property type="entry name" value="HATPase_c"/>
    <property type="match status" value="1"/>
</dbReference>
<evidence type="ECO:0000256" key="10">
    <source>
        <dbReference type="ARBA" id="ARBA00022989"/>
    </source>
</evidence>
<dbReference type="PROSITE" id="PS50112">
    <property type="entry name" value="PAS"/>
    <property type="match status" value="1"/>
</dbReference>
<dbReference type="NCBIfam" id="TIGR00229">
    <property type="entry name" value="sensory_box"/>
    <property type="match status" value="1"/>
</dbReference>
<organism evidence="17 19">
    <name type="scientific">Chromobacterium sphagni</name>
    <dbReference type="NCBI Taxonomy" id="1903179"/>
    <lineage>
        <taxon>Bacteria</taxon>
        <taxon>Pseudomonadati</taxon>
        <taxon>Pseudomonadota</taxon>
        <taxon>Betaproteobacteria</taxon>
        <taxon>Neisseriales</taxon>
        <taxon>Chromobacteriaceae</taxon>
        <taxon>Chromobacterium</taxon>
    </lineage>
</organism>
<dbReference type="PANTHER" id="PTHR42878">
    <property type="entry name" value="TWO-COMPONENT HISTIDINE KINASE"/>
    <property type="match status" value="1"/>
</dbReference>
<dbReference type="InterPro" id="IPR036890">
    <property type="entry name" value="HATPase_C_sf"/>
</dbReference>
<evidence type="ECO:0000256" key="11">
    <source>
        <dbReference type="ARBA" id="ARBA00023012"/>
    </source>
</evidence>
<dbReference type="SMART" id="SM00388">
    <property type="entry name" value="HisKA"/>
    <property type="match status" value="1"/>
</dbReference>
<dbReference type="Pfam" id="PF13188">
    <property type="entry name" value="PAS_8"/>
    <property type="match status" value="1"/>
</dbReference>
<evidence type="ECO:0000313" key="17">
    <source>
        <dbReference type="EMBL" id="OHX12761.1"/>
    </source>
</evidence>
<dbReference type="AlphaFoldDB" id="A0A1S1WZP7"/>
<evidence type="ECO:0000256" key="5">
    <source>
        <dbReference type="ARBA" id="ARBA00022679"/>
    </source>
</evidence>
<dbReference type="RefSeq" id="WP_071111054.1">
    <property type="nucleotide sequence ID" value="NZ_MKCS01000001.1"/>
</dbReference>
<dbReference type="GO" id="GO:0016020">
    <property type="term" value="C:membrane"/>
    <property type="evidence" value="ECO:0007669"/>
    <property type="project" value="UniProtKB-SubCell"/>
</dbReference>
<dbReference type="Gene3D" id="3.30.450.20">
    <property type="entry name" value="PAS domain"/>
    <property type="match status" value="1"/>
</dbReference>
<dbReference type="GO" id="GO:0007234">
    <property type="term" value="P:osmosensory signaling via phosphorelay pathway"/>
    <property type="evidence" value="ECO:0007669"/>
    <property type="project" value="TreeGrafter"/>
</dbReference>
<dbReference type="STRING" id="1903179.BI347_04020"/>
<keyword evidence="5" id="KW-0808">Transferase</keyword>
<dbReference type="InterPro" id="IPR036097">
    <property type="entry name" value="HisK_dim/P_sf"/>
</dbReference>
<keyword evidence="10 13" id="KW-1133">Transmembrane helix</keyword>
<dbReference type="Pfam" id="PF02518">
    <property type="entry name" value="HATPase_c"/>
    <property type="match status" value="1"/>
</dbReference>
<evidence type="ECO:0000256" key="6">
    <source>
        <dbReference type="ARBA" id="ARBA00022692"/>
    </source>
</evidence>
<feature type="domain" description="Histidine kinase" evidence="14">
    <location>
        <begin position="546"/>
        <end position="761"/>
    </location>
</feature>
<feature type="domain" description="PAC" evidence="16">
    <location>
        <begin position="364"/>
        <end position="416"/>
    </location>
</feature>
<dbReference type="InterPro" id="IPR035965">
    <property type="entry name" value="PAS-like_dom_sf"/>
</dbReference>
<dbReference type="Pfam" id="PF00989">
    <property type="entry name" value="PAS"/>
    <property type="match status" value="1"/>
</dbReference>
<evidence type="ECO:0000256" key="8">
    <source>
        <dbReference type="ARBA" id="ARBA00022777"/>
    </source>
</evidence>
<dbReference type="GO" id="GO:0030295">
    <property type="term" value="F:protein kinase activator activity"/>
    <property type="evidence" value="ECO:0007669"/>
    <property type="project" value="TreeGrafter"/>
</dbReference>
<sequence>MAVFDTRIRRAPRLLWLSVSLALIALLLALCSLSYLVYRDWRDEQQDNLIQEVLWLEQSLRMHLEGHQEWGDNLARDIAAGKVDSRRFAHLAAFYMRENPELVTIERVDPQHQVQWDPHGIRRDRRSLGPAEFDGLWRASRLLRSSYGAPYQGGDGKYRFDLAVPIVRDGQLLAGLRFSYQLDALLYHQVPWWIASKNYISILDLGGKTLAQKFDAAEHPGNISHQTSFDPPGYGLYLRAVSYRSGLGLTLPVLTGVIVLLLLTLWYAVWRIRRHMRERALAEQRLAKEVSLRQAIEDSMKSGLVAIGLEGEIVRVNRAFCDMLGFSQDELVGSYPPHPFWPLDQHGVLAEAMDAVRDNRQPELGFDLTLMRKRGDILVVRLFATPLVEEDGSQRGWIASMFDITERQRQRMALGAAHRRFLTVLNGLAAGVCVVDESSAQLLYANPGFAELWLVGDADAPCCVLLPGLTAGMAGEEIGQEFIFTGDQRCLLIRRRRIEWVNGEAAWLAILSDVTADRRREEREQAQQERFQNTARLIAMGEMASTLAHELNQPLTAINTYAAGVSRRLPEQLELPAGVRDAIHAIAEQSRRAAQIVSSIRAFVKKHEPQLERVEPARVVLRALSLAEPLAAKHGVSLQLEPDRRSCLLDMDPVLIEQVLLNLMKNAIEALVEAETPSPSVQLHTCVGDGKWRVEVVDNGPGLAAGMQDNLFTPFYSTKPEGMGIGLNICRSIVEFHRGEFGAVSSPAGGCVFWFSLPQAGRAVE</sequence>
<dbReference type="GO" id="GO:0000156">
    <property type="term" value="F:phosphorelay response regulator activity"/>
    <property type="evidence" value="ECO:0007669"/>
    <property type="project" value="TreeGrafter"/>
</dbReference>
<dbReference type="PRINTS" id="PR00344">
    <property type="entry name" value="BCTRLSENSOR"/>
</dbReference>
<dbReference type="EC" id="2.7.13.3" evidence="3"/>
<evidence type="ECO:0000256" key="2">
    <source>
        <dbReference type="ARBA" id="ARBA00004141"/>
    </source>
</evidence>
<dbReference type="InterPro" id="IPR000700">
    <property type="entry name" value="PAS-assoc_C"/>
</dbReference>
<dbReference type="SMART" id="SM00086">
    <property type="entry name" value="PAC"/>
    <property type="match status" value="1"/>
</dbReference>
<protein>
    <recommendedName>
        <fullName evidence="3">histidine kinase</fullName>
        <ecNumber evidence="3">2.7.13.3</ecNumber>
    </recommendedName>
</protein>
<evidence type="ECO:0000259" key="14">
    <source>
        <dbReference type="PROSITE" id="PS50109"/>
    </source>
</evidence>
<dbReference type="InterPro" id="IPR004358">
    <property type="entry name" value="Sig_transdc_His_kin-like_C"/>
</dbReference>
<evidence type="ECO:0000313" key="19">
    <source>
        <dbReference type="Proteomes" id="UP000180088"/>
    </source>
</evidence>
<dbReference type="InterPro" id="IPR003661">
    <property type="entry name" value="HisK_dim/P_dom"/>
</dbReference>
<dbReference type="GO" id="GO:0005524">
    <property type="term" value="F:ATP binding"/>
    <property type="evidence" value="ECO:0007669"/>
    <property type="project" value="UniProtKB-KW"/>
</dbReference>
<feature type="transmembrane region" description="Helical" evidence="13">
    <location>
        <begin position="249"/>
        <end position="269"/>
    </location>
</feature>
<evidence type="ECO:0000256" key="4">
    <source>
        <dbReference type="ARBA" id="ARBA00022553"/>
    </source>
</evidence>
<dbReference type="SUPFAM" id="SSF55874">
    <property type="entry name" value="ATPase domain of HSP90 chaperone/DNA topoisomerase II/histidine kinase"/>
    <property type="match status" value="1"/>
</dbReference>
<evidence type="ECO:0000313" key="18">
    <source>
        <dbReference type="EMBL" id="OHX21095.1"/>
    </source>
</evidence>
<evidence type="ECO:0000256" key="7">
    <source>
        <dbReference type="ARBA" id="ARBA00022741"/>
    </source>
</evidence>
<dbReference type="Proteomes" id="UP000180280">
    <property type="component" value="Unassembled WGS sequence"/>
</dbReference>
<keyword evidence="6 13" id="KW-0812">Transmembrane</keyword>
<keyword evidence="12 13" id="KW-0472">Membrane</keyword>
<dbReference type="PROSITE" id="PS50113">
    <property type="entry name" value="PAC"/>
    <property type="match status" value="1"/>
</dbReference>
<proteinExistence type="predicted"/>
<dbReference type="InterPro" id="IPR005467">
    <property type="entry name" value="His_kinase_dom"/>
</dbReference>
<dbReference type="Proteomes" id="UP000180088">
    <property type="component" value="Unassembled WGS sequence"/>
</dbReference>
<dbReference type="PROSITE" id="PS50109">
    <property type="entry name" value="HIS_KIN"/>
    <property type="match status" value="1"/>
</dbReference>
<reference evidence="19 20" key="1">
    <citation type="submission" date="2016-09" db="EMBL/GenBank/DDBJ databases">
        <title>Chromobacterium muskegensis sp. nov., an insecticidal bacterium isolated from Sphagnum bogs.</title>
        <authorList>
            <person name="Sparks M.E."/>
            <person name="Blackburn M.B."/>
            <person name="Gundersen-Rindal D.E."/>
            <person name="Mitchell A."/>
            <person name="Farrar R."/>
            <person name="Kuhar D."/>
        </authorList>
    </citation>
    <scope>NUCLEOTIDE SEQUENCE [LARGE SCALE GENOMIC DNA]</scope>
    <source>
        <strain evidence="18 20">14B-1</strain>
        <strain evidence="17 19">37-2</strain>
    </source>
</reference>
<dbReference type="SUPFAM" id="SSF47384">
    <property type="entry name" value="Homodimeric domain of signal transducing histidine kinase"/>
    <property type="match status" value="1"/>
</dbReference>
<dbReference type="InterPro" id="IPR013767">
    <property type="entry name" value="PAS_fold"/>
</dbReference>
<dbReference type="InterPro" id="IPR050351">
    <property type="entry name" value="BphY/WalK/GraS-like"/>
</dbReference>
<keyword evidence="7" id="KW-0547">Nucleotide-binding</keyword>
<dbReference type="CDD" id="cd00130">
    <property type="entry name" value="PAS"/>
    <property type="match status" value="1"/>
</dbReference>
<feature type="domain" description="PAS" evidence="15">
    <location>
        <begin position="288"/>
        <end position="333"/>
    </location>
</feature>
<dbReference type="InterPro" id="IPR000014">
    <property type="entry name" value="PAS"/>
</dbReference>
<evidence type="ECO:0000313" key="20">
    <source>
        <dbReference type="Proteomes" id="UP000180280"/>
    </source>
</evidence>
<dbReference type="InterPro" id="IPR001610">
    <property type="entry name" value="PAC"/>
</dbReference>
<comment type="caution">
    <text evidence="17">The sequence shown here is derived from an EMBL/GenBank/DDBJ whole genome shotgun (WGS) entry which is preliminary data.</text>
</comment>
<keyword evidence="4" id="KW-0597">Phosphoprotein</keyword>
<evidence type="ECO:0000256" key="12">
    <source>
        <dbReference type="ARBA" id="ARBA00023136"/>
    </source>
</evidence>
<evidence type="ECO:0000256" key="1">
    <source>
        <dbReference type="ARBA" id="ARBA00000085"/>
    </source>
</evidence>
<evidence type="ECO:0000259" key="16">
    <source>
        <dbReference type="PROSITE" id="PS50113"/>
    </source>
</evidence>
<dbReference type="SUPFAM" id="SSF55785">
    <property type="entry name" value="PYP-like sensor domain (PAS domain)"/>
    <property type="match status" value="2"/>
</dbReference>
<evidence type="ECO:0000259" key="15">
    <source>
        <dbReference type="PROSITE" id="PS50112"/>
    </source>
</evidence>
<keyword evidence="11" id="KW-0902">Two-component regulatory system</keyword>
<dbReference type="GO" id="GO:0000155">
    <property type="term" value="F:phosphorelay sensor kinase activity"/>
    <property type="evidence" value="ECO:0007669"/>
    <property type="project" value="InterPro"/>
</dbReference>
<dbReference type="EMBL" id="MKCT01000001">
    <property type="protein sequence ID" value="OHX21095.1"/>
    <property type="molecule type" value="Genomic_DNA"/>
</dbReference>
<dbReference type="PANTHER" id="PTHR42878:SF7">
    <property type="entry name" value="SENSOR HISTIDINE KINASE GLRK"/>
    <property type="match status" value="1"/>
</dbReference>
<gene>
    <name evidence="18" type="ORF">BI344_00685</name>
    <name evidence="17" type="ORF">BI347_04020</name>
</gene>
<dbReference type="Gene3D" id="3.30.565.10">
    <property type="entry name" value="Histidine kinase-like ATPase, C-terminal domain"/>
    <property type="match status" value="1"/>
</dbReference>
<name>A0A1S1WZP7_9NEIS</name>
<dbReference type="OrthoDB" id="1931120at2"/>
<keyword evidence="20" id="KW-1185">Reference proteome</keyword>
<dbReference type="EMBL" id="MKCS01000001">
    <property type="protein sequence ID" value="OHX12761.1"/>
    <property type="molecule type" value="Genomic_DNA"/>
</dbReference>
<evidence type="ECO:0000256" key="3">
    <source>
        <dbReference type="ARBA" id="ARBA00012438"/>
    </source>
</evidence>
<evidence type="ECO:0000256" key="9">
    <source>
        <dbReference type="ARBA" id="ARBA00022840"/>
    </source>
</evidence>
<keyword evidence="8 17" id="KW-0418">Kinase</keyword>
<dbReference type="Gene3D" id="1.10.287.130">
    <property type="match status" value="1"/>
</dbReference>
<dbReference type="InterPro" id="IPR003594">
    <property type="entry name" value="HATPase_dom"/>
</dbReference>
<accession>A0A1S1WZP7</accession>
<feature type="transmembrane region" description="Helical" evidence="13">
    <location>
        <begin position="14"/>
        <end position="38"/>
    </location>
</feature>
<comment type="catalytic activity">
    <reaction evidence="1">
        <text>ATP + protein L-histidine = ADP + protein N-phospho-L-histidine.</text>
        <dbReference type="EC" id="2.7.13.3"/>
    </reaction>
</comment>